<evidence type="ECO:0000256" key="6">
    <source>
        <dbReference type="SAM" id="Phobius"/>
    </source>
</evidence>
<dbReference type="InterPro" id="IPR021663">
    <property type="entry name" value="CD3_zeta/IgE_Fc_rcpt_gamma"/>
</dbReference>
<dbReference type="Proteomes" id="UP000001038">
    <property type="component" value="Chromosome 17"/>
</dbReference>
<accession>A0A3B3I2H9</accession>
<evidence type="ECO:0000256" key="3">
    <source>
        <dbReference type="ARBA" id="ARBA00022553"/>
    </source>
</evidence>
<dbReference type="GO" id="GO:0098797">
    <property type="term" value="C:plasma membrane protein complex"/>
    <property type="evidence" value="ECO:0007669"/>
    <property type="project" value="UniProtKB-ARBA"/>
</dbReference>
<keyword evidence="3" id="KW-0597">Phosphoprotein</keyword>
<evidence type="ECO:0000313" key="8">
    <source>
        <dbReference type="Proteomes" id="UP000001038"/>
    </source>
</evidence>
<evidence type="ECO:0000256" key="1">
    <source>
        <dbReference type="ARBA" id="ARBA00004251"/>
    </source>
</evidence>
<keyword evidence="8" id="KW-1185">Reference proteome</keyword>
<organism evidence="7 8">
    <name type="scientific">Oryzias latipes</name>
    <name type="common">Japanese rice fish</name>
    <name type="synonym">Japanese killifish</name>
    <dbReference type="NCBI Taxonomy" id="8090"/>
    <lineage>
        <taxon>Eukaryota</taxon>
        <taxon>Metazoa</taxon>
        <taxon>Chordata</taxon>
        <taxon>Craniata</taxon>
        <taxon>Vertebrata</taxon>
        <taxon>Euteleostomi</taxon>
        <taxon>Actinopterygii</taxon>
        <taxon>Neopterygii</taxon>
        <taxon>Teleostei</taxon>
        <taxon>Neoteleostei</taxon>
        <taxon>Acanthomorphata</taxon>
        <taxon>Ovalentaria</taxon>
        <taxon>Atherinomorphae</taxon>
        <taxon>Beloniformes</taxon>
        <taxon>Adrianichthyidae</taxon>
        <taxon>Oryziinae</taxon>
        <taxon>Oryzias</taxon>
    </lineage>
</organism>
<name>A0A3B3I2H9_ORYLA</name>
<reference evidence="7" key="2">
    <citation type="submission" date="2025-08" db="UniProtKB">
        <authorList>
            <consortium name="Ensembl"/>
        </authorList>
    </citation>
    <scope>IDENTIFICATION</scope>
    <source>
        <strain evidence="7">Hd-rR</strain>
    </source>
</reference>
<sequence>ALSFNQMIVLLRNFETMTGMMGCYILDGFLILYGIVLTVLYFRLKVRELTLLQTIRPKQTNTDTYDTVRTNKKLMV</sequence>
<evidence type="ECO:0000256" key="4">
    <source>
        <dbReference type="ARBA" id="ARBA00022859"/>
    </source>
</evidence>
<keyword evidence="2" id="KW-1003">Cell membrane</keyword>
<evidence type="ECO:0000313" key="7">
    <source>
        <dbReference type="Ensembl" id="ENSORLP00000038018.1"/>
    </source>
</evidence>
<dbReference type="InParanoid" id="A0A3B3I2H9"/>
<dbReference type="Pfam" id="PF11628">
    <property type="entry name" value="TCR_zetazeta"/>
    <property type="match status" value="1"/>
</dbReference>
<protein>
    <submittedName>
        <fullName evidence="7">Uncharacterized protein</fullName>
    </submittedName>
</protein>
<comment type="subcellular location">
    <subcellularLocation>
        <location evidence="1">Cell membrane</location>
        <topology evidence="1">Single-pass type I membrane protein</topology>
    </subcellularLocation>
</comment>
<dbReference type="Bgee" id="ENSORLG00000021878">
    <property type="expression patterns" value="Expressed in mesonephros and 12 other cell types or tissues"/>
</dbReference>
<evidence type="ECO:0000256" key="2">
    <source>
        <dbReference type="ARBA" id="ARBA00022475"/>
    </source>
</evidence>
<evidence type="ECO:0000256" key="5">
    <source>
        <dbReference type="ARBA" id="ARBA00023170"/>
    </source>
</evidence>
<dbReference type="Ensembl" id="ENSORLT00000037036.1">
    <property type="protein sequence ID" value="ENSORLP00000038018.1"/>
    <property type="gene ID" value="ENSORLG00000021878.1"/>
</dbReference>
<dbReference type="AlphaFoldDB" id="A0A3B3I2H9"/>
<keyword evidence="4" id="KW-0391">Immunity</keyword>
<reference evidence="7" key="3">
    <citation type="submission" date="2025-09" db="UniProtKB">
        <authorList>
            <consortium name="Ensembl"/>
        </authorList>
    </citation>
    <scope>IDENTIFICATION</scope>
    <source>
        <strain evidence="7">Hd-rR</strain>
    </source>
</reference>
<keyword evidence="6" id="KW-1133">Transmembrane helix</keyword>
<proteinExistence type="predicted"/>
<dbReference type="GO" id="GO:0002376">
    <property type="term" value="P:immune system process"/>
    <property type="evidence" value="ECO:0007669"/>
    <property type="project" value="UniProtKB-KW"/>
</dbReference>
<keyword evidence="6" id="KW-0812">Transmembrane</keyword>
<dbReference type="GeneTree" id="ENSGT00940000174764"/>
<keyword evidence="6" id="KW-0472">Membrane</keyword>
<keyword evidence="5" id="KW-0675">Receptor</keyword>
<dbReference type="STRING" id="8090.ENSORLP00000038018"/>
<reference evidence="7 8" key="1">
    <citation type="journal article" date="2007" name="Nature">
        <title>The medaka draft genome and insights into vertebrate genome evolution.</title>
        <authorList>
            <person name="Kasahara M."/>
            <person name="Naruse K."/>
            <person name="Sasaki S."/>
            <person name="Nakatani Y."/>
            <person name="Qu W."/>
            <person name="Ahsan B."/>
            <person name="Yamada T."/>
            <person name="Nagayasu Y."/>
            <person name="Doi K."/>
            <person name="Kasai Y."/>
            <person name="Jindo T."/>
            <person name="Kobayashi D."/>
            <person name="Shimada A."/>
            <person name="Toyoda A."/>
            <person name="Kuroki Y."/>
            <person name="Fujiyama A."/>
            <person name="Sasaki T."/>
            <person name="Shimizu A."/>
            <person name="Asakawa S."/>
            <person name="Shimizu N."/>
            <person name="Hashimoto S."/>
            <person name="Yang J."/>
            <person name="Lee Y."/>
            <person name="Matsushima K."/>
            <person name="Sugano S."/>
            <person name="Sakaizumi M."/>
            <person name="Narita T."/>
            <person name="Ohishi K."/>
            <person name="Haga S."/>
            <person name="Ohta F."/>
            <person name="Nomoto H."/>
            <person name="Nogata K."/>
            <person name="Morishita T."/>
            <person name="Endo T."/>
            <person name="Shin-I T."/>
            <person name="Takeda H."/>
            <person name="Morishita S."/>
            <person name="Kohara Y."/>
        </authorList>
    </citation>
    <scope>NUCLEOTIDE SEQUENCE [LARGE SCALE GENOMIC DNA]</scope>
    <source>
        <strain evidence="7 8">Hd-rR</strain>
    </source>
</reference>
<feature type="transmembrane region" description="Helical" evidence="6">
    <location>
        <begin position="19"/>
        <end position="42"/>
    </location>
</feature>